<dbReference type="SUPFAM" id="SSF51905">
    <property type="entry name" value="FAD/NAD(P)-binding domain"/>
    <property type="match status" value="1"/>
</dbReference>
<keyword evidence="4" id="KW-0503">Monooxygenase</keyword>
<evidence type="ECO:0000313" key="7">
    <source>
        <dbReference type="EMBL" id="KTB32982.1"/>
    </source>
</evidence>
<dbReference type="PANTHER" id="PTHR13789">
    <property type="entry name" value="MONOOXYGENASE"/>
    <property type="match status" value="1"/>
</dbReference>
<dbReference type="PROSITE" id="PS51257">
    <property type="entry name" value="PROKAR_LIPOPROTEIN"/>
    <property type="match status" value="1"/>
</dbReference>
<dbReference type="EMBL" id="LATX01002193">
    <property type="protein sequence ID" value="KTB32982.1"/>
    <property type="molecule type" value="Genomic_DNA"/>
</dbReference>
<gene>
    <name evidence="7" type="ORF">WG66_14452</name>
</gene>
<evidence type="ECO:0000256" key="5">
    <source>
        <dbReference type="SAM" id="Phobius"/>
    </source>
</evidence>
<evidence type="ECO:0000256" key="2">
    <source>
        <dbReference type="ARBA" id="ARBA00022630"/>
    </source>
</evidence>
<evidence type="ECO:0000256" key="1">
    <source>
        <dbReference type="ARBA" id="ARBA00007992"/>
    </source>
</evidence>
<feature type="domain" description="FAD-dependent oxidoreductase 2 FAD-binding" evidence="6">
    <location>
        <begin position="19"/>
        <end position="62"/>
    </location>
</feature>
<feature type="transmembrane region" description="Helical" evidence="5">
    <location>
        <begin position="12"/>
        <end position="34"/>
    </location>
</feature>
<comment type="caution">
    <text evidence="7">The sequence shown here is derived from an EMBL/GenBank/DDBJ whole genome shotgun (WGS) entry which is preliminary data.</text>
</comment>
<evidence type="ECO:0000256" key="3">
    <source>
        <dbReference type="ARBA" id="ARBA00023002"/>
    </source>
</evidence>
<accession>A0A0W0F9E5</accession>
<sequence>MPKHHSSLPKQTSLSIHFIIVGGGLAGLACAIALKRVGHRVTVLEKTQSLPTSSGGTRMPPNLSKILFSWGYEQELRTITLKSGGLNLYLQNTGESLGSHAWDEEVLKETGGEFLFTHHCDLYRFLYEKAISLGANVRMNTTAISIDPIFRAILLSTGESLRGDVIIGADGLLGISRAVVLTSQDVDIRGATLGLSIPDMDMYSLVIPISPLKDDNSLVAFLDDHQTTLQTWFGNSRGILAFPVGGAPEFAIYAYAPSVGDRKTWNDPIAVNDVKTVFGSCESRLEKLGSLASFAVCVPVEDTPELEDWVDGRLVVPGSIQECALAIEDAAVLGKLFSHLHSEDQIDSFLWAFQDLRKGRCAFITRKEREIIQFLTAESGSPLQEERDKAMRTKRDAGVYALHSLGDEIEETQEWLDIKEVFAYDAEDEADNWWVEWGLLRERARHVSLDASSFHGATMNIKIEYTSVY</sequence>
<dbReference type="InterPro" id="IPR050493">
    <property type="entry name" value="FAD-dep_Monooxygenase_BioMet"/>
</dbReference>
<protein>
    <recommendedName>
        <fullName evidence="6">FAD-dependent oxidoreductase 2 FAD-binding domain-containing protein</fullName>
    </recommendedName>
</protein>
<dbReference type="GO" id="GO:0004497">
    <property type="term" value="F:monooxygenase activity"/>
    <property type="evidence" value="ECO:0007669"/>
    <property type="project" value="UniProtKB-KW"/>
</dbReference>
<proteinExistence type="inferred from homology"/>
<organism evidence="7 8">
    <name type="scientific">Moniliophthora roreri</name>
    <name type="common">Frosty pod rot fungus</name>
    <name type="synonym">Monilia roreri</name>
    <dbReference type="NCBI Taxonomy" id="221103"/>
    <lineage>
        <taxon>Eukaryota</taxon>
        <taxon>Fungi</taxon>
        <taxon>Dikarya</taxon>
        <taxon>Basidiomycota</taxon>
        <taxon>Agaricomycotina</taxon>
        <taxon>Agaricomycetes</taxon>
        <taxon>Agaricomycetidae</taxon>
        <taxon>Agaricales</taxon>
        <taxon>Marasmiineae</taxon>
        <taxon>Marasmiaceae</taxon>
        <taxon>Moniliophthora</taxon>
    </lineage>
</organism>
<dbReference type="InterPro" id="IPR036188">
    <property type="entry name" value="FAD/NAD-bd_sf"/>
</dbReference>
<keyword evidence="3" id="KW-0560">Oxidoreductase</keyword>
<reference evidence="7 8" key="1">
    <citation type="submission" date="2015-12" db="EMBL/GenBank/DDBJ databases">
        <title>Draft genome sequence of Moniliophthora roreri, the causal agent of frosty pod rot of cacao.</title>
        <authorList>
            <person name="Aime M.C."/>
            <person name="Diaz-Valderrama J.R."/>
            <person name="Kijpornyongpan T."/>
            <person name="Phillips-Mora W."/>
        </authorList>
    </citation>
    <scope>NUCLEOTIDE SEQUENCE [LARGE SCALE GENOMIC DNA]</scope>
    <source>
        <strain evidence="7 8">MCA 2952</strain>
    </source>
</reference>
<keyword evidence="5" id="KW-0472">Membrane</keyword>
<comment type="similarity">
    <text evidence="1">Belongs to the paxM FAD-dependent monooxygenase family.</text>
</comment>
<dbReference type="eggNOG" id="KOG2614">
    <property type="taxonomic scope" value="Eukaryota"/>
</dbReference>
<dbReference type="InterPro" id="IPR003953">
    <property type="entry name" value="FAD-dep_OxRdtase_2_FAD-bd"/>
</dbReference>
<dbReference type="AlphaFoldDB" id="A0A0W0F9E5"/>
<dbReference type="Gene3D" id="3.50.50.60">
    <property type="entry name" value="FAD/NAD(P)-binding domain"/>
    <property type="match status" value="1"/>
</dbReference>
<evidence type="ECO:0000256" key="4">
    <source>
        <dbReference type="ARBA" id="ARBA00023033"/>
    </source>
</evidence>
<keyword evidence="5" id="KW-1133">Transmembrane helix</keyword>
<evidence type="ECO:0000259" key="6">
    <source>
        <dbReference type="Pfam" id="PF00890"/>
    </source>
</evidence>
<dbReference type="PRINTS" id="PR00420">
    <property type="entry name" value="RNGMNOXGNASE"/>
</dbReference>
<keyword evidence="5" id="KW-0812">Transmembrane</keyword>
<keyword evidence="2" id="KW-0285">Flavoprotein</keyword>
<dbReference type="PANTHER" id="PTHR13789:SF306">
    <property type="entry name" value="HYDROXYLASE, PUTATIVE-RELATED"/>
    <property type="match status" value="1"/>
</dbReference>
<evidence type="ECO:0000313" key="8">
    <source>
        <dbReference type="Proteomes" id="UP000054988"/>
    </source>
</evidence>
<dbReference type="Proteomes" id="UP000054988">
    <property type="component" value="Unassembled WGS sequence"/>
</dbReference>
<dbReference type="Pfam" id="PF00890">
    <property type="entry name" value="FAD_binding_2"/>
    <property type="match status" value="1"/>
</dbReference>
<name>A0A0W0F9E5_MONRR</name>